<protein>
    <recommendedName>
        <fullName evidence="1">Integrase catalytic domain-containing protein</fullName>
    </recommendedName>
</protein>
<dbReference type="Gene3D" id="3.30.420.10">
    <property type="entry name" value="Ribonuclease H-like superfamily/Ribonuclease H"/>
    <property type="match status" value="1"/>
</dbReference>
<dbReference type="PROSITE" id="PS50994">
    <property type="entry name" value="INTEGRASE"/>
    <property type="match status" value="1"/>
</dbReference>
<name>A0A2H0NBG1_9BACT</name>
<feature type="non-terminal residue" evidence="2">
    <location>
        <position position="1"/>
    </location>
</feature>
<dbReference type="InterPro" id="IPR012337">
    <property type="entry name" value="RNaseH-like_sf"/>
</dbReference>
<dbReference type="InterPro" id="IPR001584">
    <property type="entry name" value="Integrase_cat-core"/>
</dbReference>
<dbReference type="PANTHER" id="PTHR35004">
    <property type="entry name" value="TRANSPOSASE RV3428C-RELATED"/>
    <property type="match status" value="1"/>
</dbReference>
<dbReference type="InterPro" id="IPR036397">
    <property type="entry name" value="RNaseH_sf"/>
</dbReference>
<evidence type="ECO:0000313" key="2">
    <source>
        <dbReference type="EMBL" id="PIR06232.1"/>
    </source>
</evidence>
<dbReference type="SUPFAM" id="SSF53098">
    <property type="entry name" value="Ribonuclease H-like"/>
    <property type="match status" value="1"/>
</dbReference>
<sequence>KRLKSEVVENGPKGLIHKSRGRTGNRALDLKTVEQAKKHLKEKYYFCAPTFAAEKLDENHGLNISKEKVRSLMTDLKLWKPKPRKQSGKWHVWRARKDNFGEMEQFDGSYHVWFGEEESCLLLSVDDAKGTITHAKFDINESTIAVFKFWTEYFEKNGLPLSVYLDKFSTYKINHKNATDNADMITQFERAMKQIGVNPITAHSPQAKGRVERMFETLQDRLVKELRLAGITTMAEANKFLEAFIPKFNAKFAVAPNRKKDLHKRLGRQTKEKLPQIFSVQNERKVNNDYTVMFKNNFFQLKREQPTTVYKKDKVVVEEHLDDRIKLRLREYYLDYAVLPKRPKKEINIKLPALTKEK</sequence>
<accession>A0A2H0NBG1</accession>
<dbReference type="AlphaFoldDB" id="A0A2H0NBG1"/>
<proteinExistence type="predicted"/>
<comment type="caution">
    <text evidence="2">The sequence shown here is derived from an EMBL/GenBank/DDBJ whole genome shotgun (WGS) entry which is preliminary data.</text>
</comment>
<dbReference type="EMBL" id="PCWQ01000017">
    <property type="protein sequence ID" value="PIR06232.1"/>
    <property type="molecule type" value="Genomic_DNA"/>
</dbReference>
<gene>
    <name evidence="2" type="ORF">COV55_04630</name>
</gene>
<dbReference type="GO" id="GO:0003676">
    <property type="term" value="F:nucleic acid binding"/>
    <property type="evidence" value="ECO:0007669"/>
    <property type="project" value="InterPro"/>
</dbReference>
<evidence type="ECO:0000259" key="1">
    <source>
        <dbReference type="PROSITE" id="PS50994"/>
    </source>
</evidence>
<feature type="non-terminal residue" evidence="2">
    <location>
        <position position="358"/>
    </location>
</feature>
<dbReference type="InterPro" id="IPR047797">
    <property type="entry name" value="ISNCY_transpos"/>
</dbReference>
<organism evidence="2 3">
    <name type="scientific">Candidatus Komeilibacteria bacterium CG11_big_fil_rev_8_21_14_0_20_36_20</name>
    <dbReference type="NCBI Taxonomy" id="1974477"/>
    <lineage>
        <taxon>Bacteria</taxon>
        <taxon>Candidatus Komeiliibacteriota</taxon>
    </lineage>
</organism>
<dbReference type="Proteomes" id="UP000230564">
    <property type="component" value="Unassembled WGS sequence"/>
</dbReference>
<reference evidence="2 3" key="1">
    <citation type="submission" date="2017-09" db="EMBL/GenBank/DDBJ databases">
        <title>Depth-based differentiation of microbial function through sediment-hosted aquifers and enrichment of novel symbionts in the deep terrestrial subsurface.</title>
        <authorList>
            <person name="Probst A.J."/>
            <person name="Ladd B."/>
            <person name="Jarett J.K."/>
            <person name="Geller-Mcgrath D.E."/>
            <person name="Sieber C.M."/>
            <person name="Emerson J.B."/>
            <person name="Anantharaman K."/>
            <person name="Thomas B.C."/>
            <person name="Malmstrom R."/>
            <person name="Stieglmeier M."/>
            <person name="Klingl A."/>
            <person name="Woyke T."/>
            <person name="Ryan C.M."/>
            <person name="Banfield J.F."/>
        </authorList>
    </citation>
    <scope>NUCLEOTIDE SEQUENCE [LARGE SCALE GENOMIC DNA]</scope>
    <source>
        <strain evidence="2">CG11_big_fil_rev_8_21_14_0_20_36_20</strain>
    </source>
</reference>
<dbReference type="PANTHER" id="PTHR35004:SF7">
    <property type="entry name" value="INTEGRASE PROTEIN"/>
    <property type="match status" value="1"/>
</dbReference>
<dbReference type="NCBIfam" id="NF033594">
    <property type="entry name" value="transpos_ISNCY_2"/>
    <property type="match status" value="1"/>
</dbReference>
<dbReference type="GO" id="GO:0015074">
    <property type="term" value="P:DNA integration"/>
    <property type="evidence" value="ECO:0007669"/>
    <property type="project" value="InterPro"/>
</dbReference>
<feature type="domain" description="Integrase catalytic" evidence="1">
    <location>
        <begin position="94"/>
        <end position="278"/>
    </location>
</feature>
<evidence type="ECO:0000313" key="3">
    <source>
        <dbReference type="Proteomes" id="UP000230564"/>
    </source>
</evidence>